<dbReference type="InterPro" id="IPR001296">
    <property type="entry name" value="Glyco_trans_1"/>
</dbReference>
<gene>
    <name evidence="3" type="ORF">WG900_01665</name>
</gene>
<keyword evidence="4" id="KW-1185">Reference proteome</keyword>
<reference evidence="3 4" key="1">
    <citation type="submission" date="2024-03" db="EMBL/GenBank/DDBJ databases">
        <authorList>
            <person name="Jo J.-H."/>
        </authorList>
    </citation>
    <scope>NUCLEOTIDE SEQUENCE [LARGE SCALE GENOMIC DNA]</scope>
    <source>
        <strain evidence="3 4">AS3R-12</strain>
    </source>
</reference>
<dbReference type="SUPFAM" id="SSF53756">
    <property type="entry name" value="UDP-Glycosyltransferase/glycogen phosphorylase"/>
    <property type="match status" value="1"/>
</dbReference>
<dbReference type="Proteomes" id="UP001379235">
    <property type="component" value="Unassembled WGS sequence"/>
</dbReference>
<dbReference type="GO" id="GO:0016757">
    <property type="term" value="F:glycosyltransferase activity"/>
    <property type="evidence" value="ECO:0007669"/>
    <property type="project" value="UniProtKB-KW"/>
</dbReference>
<dbReference type="InterPro" id="IPR028098">
    <property type="entry name" value="Glyco_trans_4-like_N"/>
</dbReference>
<evidence type="ECO:0000313" key="4">
    <source>
        <dbReference type="Proteomes" id="UP001379235"/>
    </source>
</evidence>
<organism evidence="3 4">
    <name type="scientific">Novosphingobium aquae</name>
    <dbReference type="NCBI Taxonomy" id="3133435"/>
    <lineage>
        <taxon>Bacteria</taxon>
        <taxon>Pseudomonadati</taxon>
        <taxon>Pseudomonadota</taxon>
        <taxon>Alphaproteobacteria</taxon>
        <taxon>Sphingomonadales</taxon>
        <taxon>Sphingomonadaceae</taxon>
        <taxon>Novosphingobium</taxon>
    </lineage>
</organism>
<dbReference type="Pfam" id="PF13579">
    <property type="entry name" value="Glyco_trans_4_4"/>
    <property type="match status" value="1"/>
</dbReference>
<dbReference type="Gene3D" id="3.40.50.2000">
    <property type="entry name" value="Glycogen Phosphorylase B"/>
    <property type="match status" value="2"/>
</dbReference>
<evidence type="ECO:0000259" key="2">
    <source>
        <dbReference type="Pfam" id="PF13579"/>
    </source>
</evidence>
<dbReference type="PANTHER" id="PTHR45947:SF3">
    <property type="entry name" value="SULFOQUINOVOSYL TRANSFERASE SQD2"/>
    <property type="match status" value="1"/>
</dbReference>
<evidence type="ECO:0000313" key="3">
    <source>
        <dbReference type="EMBL" id="MEJ6008619.1"/>
    </source>
</evidence>
<protein>
    <submittedName>
        <fullName evidence="3">Glycosyltransferase</fullName>
        <ecNumber evidence="3">2.4.-.-</ecNumber>
    </submittedName>
</protein>
<dbReference type="Pfam" id="PF00534">
    <property type="entry name" value="Glycos_transf_1"/>
    <property type="match status" value="1"/>
</dbReference>
<dbReference type="InterPro" id="IPR050194">
    <property type="entry name" value="Glycosyltransferase_grp1"/>
</dbReference>
<keyword evidence="3" id="KW-0328">Glycosyltransferase</keyword>
<dbReference type="EMBL" id="JBBHJY010000001">
    <property type="protein sequence ID" value="MEJ6008619.1"/>
    <property type="molecule type" value="Genomic_DNA"/>
</dbReference>
<evidence type="ECO:0000259" key="1">
    <source>
        <dbReference type="Pfam" id="PF00534"/>
    </source>
</evidence>
<dbReference type="EC" id="2.4.-.-" evidence="3"/>
<proteinExistence type="predicted"/>
<accession>A0ABU8S4Y5</accession>
<keyword evidence="3" id="KW-0808">Transferase</keyword>
<dbReference type="RefSeq" id="WP_339964215.1">
    <property type="nucleotide sequence ID" value="NZ_JBBHJY010000001.1"/>
</dbReference>
<name>A0ABU8S4Y5_9SPHN</name>
<dbReference type="PANTHER" id="PTHR45947">
    <property type="entry name" value="SULFOQUINOVOSYL TRANSFERASE SQD2"/>
    <property type="match status" value="1"/>
</dbReference>
<feature type="domain" description="Glycosyltransferase subfamily 4-like N-terminal" evidence="2">
    <location>
        <begin position="21"/>
        <end position="195"/>
    </location>
</feature>
<comment type="caution">
    <text evidence="3">The sequence shown here is derived from an EMBL/GenBank/DDBJ whole genome shotgun (WGS) entry which is preliminary data.</text>
</comment>
<sequence>MTCRVLSISTLFPSAARPGFGLFVARQFEALAARGDVELELICPIARPLWPLSLLRAPSLEHFAQPTDKTAAFPVHYVPFNNVPAISTRWNPALIARAVLPLARRLHADRPFDLVDAQFFFPEGPAAARIAEELGLPLSITARGSDVHLWGQDRAARPQILAAAQQAAGMRAVSAALRADMIALGMPSDRIEVHYTGLDHSWFKPVPRGEAREAIAADAGLGISAGGPLFVAVGNLIPLKGQALAIEALLGLPKARLVIAGHGPESAALAMKAAELGVGNRVIFAGSVAPDKLALLLSAADAMVLPSEREGLANAWVEALACGTPIVIPDVGGAREVVCDPSAGRLAARNPAAIAGALAELLAHPPTQAAVAANAARFSWEANAAQIAAHYRRIAAG</sequence>
<feature type="domain" description="Glycosyl transferase family 1" evidence="1">
    <location>
        <begin position="221"/>
        <end position="376"/>
    </location>
</feature>